<gene>
    <name evidence="2" type="ORF">ANN_12474</name>
</gene>
<evidence type="ECO:0000256" key="1">
    <source>
        <dbReference type="SAM" id="MobiDB-lite"/>
    </source>
</evidence>
<dbReference type="Proteomes" id="UP001148838">
    <property type="component" value="Unassembled WGS sequence"/>
</dbReference>
<evidence type="ECO:0000313" key="2">
    <source>
        <dbReference type="EMBL" id="KAJ4445789.1"/>
    </source>
</evidence>
<dbReference type="EMBL" id="JAJSOF020000009">
    <property type="protein sequence ID" value="KAJ4445789.1"/>
    <property type="molecule type" value="Genomic_DNA"/>
</dbReference>
<comment type="caution">
    <text evidence="2">The sequence shown here is derived from an EMBL/GenBank/DDBJ whole genome shotgun (WGS) entry which is preliminary data.</text>
</comment>
<protein>
    <submittedName>
        <fullName evidence="2">Uncharacterized protein</fullName>
    </submittedName>
</protein>
<reference evidence="2 3" key="1">
    <citation type="journal article" date="2022" name="Allergy">
        <title>Genome assembly and annotation of Periplaneta americana reveal a comprehensive cockroach allergen profile.</title>
        <authorList>
            <person name="Wang L."/>
            <person name="Xiong Q."/>
            <person name="Saelim N."/>
            <person name="Wang L."/>
            <person name="Nong W."/>
            <person name="Wan A.T."/>
            <person name="Shi M."/>
            <person name="Liu X."/>
            <person name="Cao Q."/>
            <person name="Hui J.H.L."/>
            <person name="Sookrung N."/>
            <person name="Leung T.F."/>
            <person name="Tungtrongchitr A."/>
            <person name="Tsui S.K.W."/>
        </authorList>
    </citation>
    <scope>NUCLEOTIDE SEQUENCE [LARGE SCALE GENOMIC DNA]</scope>
    <source>
        <strain evidence="2">PWHHKU_190912</strain>
    </source>
</reference>
<keyword evidence="3" id="KW-1185">Reference proteome</keyword>
<sequence>MTTKVVNGGSDGRKKWGLVVSRLEERIPNLTGEQSDGIMVFRIPPMDTLMLHRCRTGAINLQRHLQWSGIRGRKTFSAYARTTRPRISCLRYAEKSLATSDTTPLKMSAAVADETSDPLDTEIVDARRRDGETSFSPETEQAKWPKP</sequence>
<accession>A0ABQ8TIU4</accession>
<name>A0ABQ8TIU4_PERAM</name>
<proteinExistence type="predicted"/>
<feature type="region of interest" description="Disordered" evidence="1">
    <location>
        <begin position="109"/>
        <end position="147"/>
    </location>
</feature>
<feature type="compositionally biased region" description="Acidic residues" evidence="1">
    <location>
        <begin position="114"/>
        <end position="123"/>
    </location>
</feature>
<organism evidence="2 3">
    <name type="scientific">Periplaneta americana</name>
    <name type="common">American cockroach</name>
    <name type="synonym">Blatta americana</name>
    <dbReference type="NCBI Taxonomy" id="6978"/>
    <lineage>
        <taxon>Eukaryota</taxon>
        <taxon>Metazoa</taxon>
        <taxon>Ecdysozoa</taxon>
        <taxon>Arthropoda</taxon>
        <taxon>Hexapoda</taxon>
        <taxon>Insecta</taxon>
        <taxon>Pterygota</taxon>
        <taxon>Neoptera</taxon>
        <taxon>Polyneoptera</taxon>
        <taxon>Dictyoptera</taxon>
        <taxon>Blattodea</taxon>
        <taxon>Blattoidea</taxon>
        <taxon>Blattidae</taxon>
        <taxon>Blattinae</taxon>
        <taxon>Periplaneta</taxon>
    </lineage>
</organism>
<evidence type="ECO:0000313" key="3">
    <source>
        <dbReference type="Proteomes" id="UP001148838"/>
    </source>
</evidence>